<dbReference type="Gene3D" id="3.40.1140.10">
    <property type="match status" value="1"/>
</dbReference>
<dbReference type="EMBL" id="QYYH01000074">
    <property type="protein sequence ID" value="RJY12503.1"/>
    <property type="molecule type" value="Genomic_DNA"/>
</dbReference>
<protein>
    <recommendedName>
        <fullName evidence="4">ATP-dependent exonuclease SbcCD, C subunit-like protein</fullName>
    </recommendedName>
</protein>
<feature type="coiled-coil region" evidence="1">
    <location>
        <begin position="786"/>
        <end position="820"/>
    </location>
</feature>
<proteinExistence type="predicted"/>
<keyword evidence="3" id="KW-1185">Reference proteome</keyword>
<comment type="caution">
    <text evidence="2">The sequence shown here is derived from an EMBL/GenBank/DDBJ whole genome shotgun (WGS) entry which is preliminary data.</text>
</comment>
<gene>
    <name evidence="2" type="ORF">D5R81_12310</name>
</gene>
<dbReference type="Pfam" id="PF13555">
    <property type="entry name" value="AAA_29"/>
    <property type="match status" value="1"/>
</dbReference>
<dbReference type="AlphaFoldDB" id="A0A3A6TU90"/>
<dbReference type="InterPro" id="IPR027417">
    <property type="entry name" value="P-loop_NTPase"/>
</dbReference>
<keyword evidence="1" id="KW-0175">Coiled coil</keyword>
<name>A0A3A6TU90_9GAMM</name>
<dbReference type="Pfam" id="PF13558">
    <property type="entry name" value="SbcC_Walker_B"/>
    <property type="match status" value="1"/>
</dbReference>
<sequence>MISNNTPASTSLGGFRLHDLQVLNWGTFDGQIWNLHAQSGNSLLTGNIGSGKSTLIDALTTLLVPTRKLAFNKAAGAEDKERTFESYFHGYYTSQQDANGKAQAIGLRNKVHYTVVLGQFYSQNRNEWITMAQVFWIKPDEHKVKRLFVVAQKPLTIAREFTDFGSKILDLRKRLRKQNDIDMFDTFGPYQQSFSKLLGLGADGKALELFNQTISMKSVGSVTEFVRSNMLSTPDIEAQVSELERNYDDLKRMHDAVVSARLKVDLLKPVEQFGQQALEAGQQKQHFELSRELVDAFMANIALPLYQKNIQRTQLKHQQTFQEIAKVESQERTELQSLRGIEQDIASSGGHRLSQLTSQIEDHRKQHQQRQLHHQEYIKLVQALEFNDFLSPEQVIQNIAKAKVKASECETELEQHEHHSDDLKLQLNQHVQQQTLLNDELNALKKRTSNIPARQLHIREMICDALDLSEDQLPFVGELIQVKSEQQQWQGVIERVLHSFALSLVVPEGYYDAINRYINQTHLGGKLVYFRADEDIKPIENSQSQDQLPAKIIIKPDTPYYTWLLSEILKRFNYQCCDDLTHFRRFDKAITALGLIKSSKARHEKDDRHNIADKSRYVLGWSNKEKVELLEAELQHTLRKEKQIKISLEQYKAFSRDLTQLHRKALNLAEFSPDFERLDHLELSQRMEQLETERQQLMSADSQLAELEKQKQHIETLLADHQQQRTEKLKDLGGLEITLEHLQQALASTQEVAKELDTAAAEQVTSLQQVFEQYGTSKGLRIDMLSKQTSLLRQKLNQKIHQLEDKRSKREQKMALAMREFANQFPNDCSELDTSLQALAEYCTILAKLVEEDLPRHEQRFKDMLNRDTIRSMALFRSQLDKQEEEILSRIQLINRALLQLDYQNGTYIEIDAINAGDTDIREFKQRLKQCVEYSSDDNLYSEQKFEQVKSLIEQLRNEPKWTQKVVDVRFWFLFNVVERYREDHSEKECYSDSGGKSGGQKEKLAYSILAAAILLQYQLISDQTTSNKKRQFNLVVIDEAFARGSKDSTRFGLELFKKLGLQLLLVTPMQKLDIIEHYIQNVHFVDQKNNRSILLNMTIEQYQEKLKQSQELQKYRAMVTSKNTEQESVKL</sequence>
<dbReference type="SUPFAM" id="SSF52540">
    <property type="entry name" value="P-loop containing nucleoside triphosphate hydrolases"/>
    <property type="match status" value="1"/>
</dbReference>
<dbReference type="Proteomes" id="UP000273022">
    <property type="component" value="Unassembled WGS sequence"/>
</dbReference>
<dbReference type="RefSeq" id="WP_121853934.1">
    <property type="nucleotide sequence ID" value="NZ_CP037952.1"/>
</dbReference>
<feature type="coiled-coil region" evidence="1">
    <location>
        <begin position="233"/>
        <end position="260"/>
    </location>
</feature>
<evidence type="ECO:0008006" key="4">
    <source>
        <dbReference type="Google" id="ProtNLM"/>
    </source>
</evidence>
<dbReference type="OrthoDB" id="9795626at2"/>
<accession>A0A3A6TU90</accession>
<evidence type="ECO:0000313" key="3">
    <source>
        <dbReference type="Proteomes" id="UP000273022"/>
    </source>
</evidence>
<evidence type="ECO:0000313" key="2">
    <source>
        <dbReference type="EMBL" id="RJY12503.1"/>
    </source>
</evidence>
<organism evidence="2 3">
    <name type="scientific">Parashewanella spongiae</name>
    <dbReference type="NCBI Taxonomy" id="342950"/>
    <lineage>
        <taxon>Bacteria</taxon>
        <taxon>Pseudomonadati</taxon>
        <taxon>Pseudomonadota</taxon>
        <taxon>Gammaproteobacteria</taxon>
        <taxon>Alteromonadales</taxon>
        <taxon>Shewanellaceae</taxon>
        <taxon>Parashewanella</taxon>
    </lineage>
</organism>
<evidence type="ECO:0000256" key="1">
    <source>
        <dbReference type="SAM" id="Coils"/>
    </source>
</evidence>
<feature type="coiled-coil region" evidence="1">
    <location>
        <begin position="680"/>
        <end position="759"/>
    </location>
</feature>
<reference evidence="2 3" key="1">
    <citation type="submission" date="2018-09" db="EMBL/GenBank/DDBJ databases">
        <title>Phylogeny of the Shewanellaceae, and recommendation for two new genera, Pseudoshewanella and Parashewanella.</title>
        <authorList>
            <person name="Wang G."/>
        </authorList>
    </citation>
    <scope>NUCLEOTIDE SEQUENCE [LARGE SCALE GENOMIC DNA]</scope>
    <source>
        <strain evidence="2 3">KCTC 22492</strain>
    </source>
</reference>
<feature type="coiled-coil region" evidence="1">
    <location>
        <begin position="399"/>
        <end position="447"/>
    </location>
</feature>